<dbReference type="InterPro" id="IPR047057">
    <property type="entry name" value="MerR_fam"/>
</dbReference>
<sequence>MTEERLLHIGEIATECGTTTRTLRYYEDLGLIGPAMRERGNGSFRLYRVETVERVRQIQELKDLLGWSLDDIRLHFQVEDEVKRMREAFHRTTSTIEKQQILIEARKFAERQREIIAERQKRLALMDEQLQKKLARYQEIEVALSVREQ</sequence>
<gene>
    <name evidence="6" type="ORF">C7B46_11465</name>
</gene>
<evidence type="ECO:0000313" key="7">
    <source>
        <dbReference type="Proteomes" id="UP000242972"/>
    </source>
</evidence>
<evidence type="ECO:0000256" key="3">
    <source>
        <dbReference type="ARBA" id="ARBA00023125"/>
    </source>
</evidence>
<keyword evidence="3" id="KW-0238">DNA-binding</keyword>
<feature type="domain" description="HTH merR-type" evidence="5">
    <location>
        <begin position="6"/>
        <end position="78"/>
    </location>
</feature>
<dbReference type="EMBL" id="PXYW01000027">
    <property type="protein sequence ID" value="PSR33099.1"/>
    <property type="molecule type" value="Genomic_DNA"/>
</dbReference>
<evidence type="ECO:0000313" key="6">
    <source>
        <dbReference type="EMBL" id="PSR33099.1"/>
    </source>
</evidence>
<comment type="caution">
    <text evidence="6">The sequence shown here is derived from an EMBL/GenBank/DDBJ whole genome shotgun (WGS) entry which is preliminary data.</text>
</comment>
<dbReference type="InterPro" id="IPR000551">
    <property type="entry name" value="MerR-type_HTH_dom"/>
</dbReference>
<dbReference type="GO" id="GO:0003700">
    <property type="term" value="F:DNA-binding transcription factor activity"/>
    <property type="evidence" value="ECO:0007669"/>
    <property type="project" value="InterPro"/>
</dbReference>
<organism evidence="6 7">
    <name type="scientific">Sulfobacillus benefaciens</name>
    <dbReference type="NCBI Taxonomy" id="453960"/>
    <lineage>
        <taxon>Bacteria</taxon>
        <taxon>Bacillati</taxon>
        <taxon>Bacillota</taxon>
        <taxon>Clostridia</taxon>
        <taxon>Eubacteriales</taxon>
        <taxon>Clostridiales Family XVII. Incertae Sedis</taxon>
        <taxon>Sulfobacillus</taxon>
    </lineage>
</organism>
<keyword evidence="1" id="KW-0678">Repressor</keyword>
<evidence type="ECO:0000259" key="5">
    <source>
        <dbReference type="PROSITE" id="PS50937"/>
    </source>
</evidence>
<proteinExistence type="predicted"/>
<dbReference type="PANTHER" id="PTHR30204:SF69">
    <property type="entry name" value="MERR-FAMILY TRANSCRIPTIONAL REGULATOR"/>
    <property type="match status" value="1"/>
</dbReference>
<keyword evidence="2" id="KW-0805">Transcription regulation</keyword>
<reference evidence="6 7" key="1">
    <citation type="journal article" date="2014" name="BMC Genomics">
        <title>Comparison of environmental and isolate Sulfobacillus genomes reveals diverse carbon, sulfur, nitrogen, and hydrogen metabolisms.</title>
        <authorList>
            <person name="Justice N.B."/>
            <person name="Norman A."/>
            <person name="Brown C.T."/>
            <person name="Singh A."/>
            <person name="Thomas B.C."/>
            <person name="Banfield J.F."/>
        </authorList>
    </citation>
    <scope>NUCLEOTIDE SEQUENCE [LARGE SCALE GENOMIC DNA]</scope>
    <source>
        <strain evidence="6">AMDSBA4</strain>
    </source>
</reference>
<evidence type="ECO:0000256" key="1">
    <source>
        <dbReference type="ARBA" id="ARBA00022491"/>
    </source>
</evidence>
<evidence type="ECO:0000256" key="2">
    <source>
        <dbReference type="ARBA" id="ARBA00023015"/>
    </source>
</evidence>
<dbReference type="Proteomes" id="UP000242972">
    <property type="component" value="Unassembled WGS sequence"/>
</dbReference>
<evidence type="ECO:0000256" key="4">
    <source>
        <dbReference type="ARBA" id="ARBA00023163"/>
    </source>
</evidence>
<dbReference type="InterPro" id="IPR009061">
    <property type="entry name" value="DNA-bd_dom_put_sf"/>
</dbReference>
<dbReference type="Gene3D" id="1.10.1660.10">
    <property type="match status" value="1"/>
</dbReference>
<name>A0A2T2XF28_9FIRM</name>
<dbReference type="GO" id="GO:0003677">
    <property type="term" value="F:DNA binding"/>
    <property type="evidence" value="ECO:0007669"/>
    <property type="project" value="UniProtKB-KW"/>
</dbReference>
<dbReference type="PROSITE" id="PS50937">
    <property type="entry name" value="HTH_MERR_2"/>
    <property type="match status" value="1"/>
</dbReference>
<dbReference type="SMART" id="SM00422">
    <property type="entry name" value="HTH_MERR"/>
    <property type="match status" value="1"/>
</dbReference>
<dbReference type="Pfam" id="PF13411">
    <property type="entry name" value="MerR_1"/>
    <property type="match status" value="1"/>
</dbReference>
<dbReference type="SUPFAM" id="SSF46955">
    <property type="entry name" value="Putative DNA-binding domain"/>
    <property type="match status" value="1"/>
</dbReference>
<protein>
    <recommendedName>
        <fullName evidence="5">HTH merR-type domain-containing protein</fullName>
    </recommendedName>
</protein>
<keyword evidence="4" id="KW-0804">Transcription</keyword>
<dbReference type="PANTHER" id="PTHR30204">
    <property type="entry name" value="REDOX-CYCLING DRUG-SENSING TRANSCRIPTIONAL ACTIVATOR SOXR"/>
    <property type="match status" value="1"/>
</dbReference>
<dbReference type="AlphaFoldDB" id="A0A2T2XF28"/>
<accession>A0A2T2XF28</accession>